<dbReference type="SUPFAM" id="SSF55874">
    <property type="entry name" value="ATPase domain of HSP90 chaperone/DNA topoisomerase II/histidine kinase"/>
    <property type="match status" value="1"/>
</dbReference>
<organism evidence="2 3">
    <name type="scientific">Paraglomus brasilianum</name>
    <dbReference type="NCBI Taxonomy" id="144538"/>
    <lineage>
        <taxon>Eukaryota</taxon>
        <taxon>Fungi</taxon>
        <taxon>Fungi incertae sedis</taxon>
        <taxon>Mucoromycota</taxon>
        <taxon>Glomeromycotina</taxon>
        <taxon>Glomeromycetes</taxon>
        <taxon>Paraglomerales</taxon>
        <taxon>Paraglomeraceae</taxon>
        <taxon>Paraglomus</taxon>
    </lineage>
</organism>
<dbReference type="InterPro" id="IPR022155">
    <property type="entry name" value="DUF3684"/>
</dbReference>
<dbReference type="Proteomes" id="UP000789739">
    <property type="component" value="Unassembled WGS sequence"/>
</dbReference>
<dbReference type="EMBL" id="CAJVPI010000293">
    <property type="protein sequence ID" value="CAG8514661.1"/>
    <property type="molecule type" value="Genomic_DNA"/>
</dbReference>
<dbReference type="PANTHER" id="PTHR47839:SF1">
    <property type="entry name" value="DOMAIN PROTEIN, PUTATIVE (AFU_ORTHOLOGUE AFUA_6G04830)-RELATED"/>
    <property type="match status" value="1"/>
</dbReference>
<comment type="caution">
    <text evidence="2">The sequence shown here is derived from an EMBL/GenBank/DDBJ whole genome shotgun (WGS) entry which is preliminary data.</text>
</comment>
<evidence type="ECO:0000313" key="2">
    <source>
        <dbReference type="EMBL" id="CAG8514661.1"/>
    </source>
</evidence>
<sequence length="1538" mass="177675">MSLEERRKRVLANSIGQRVEVNQRALIDKILARYCTDFVVYRELLQNADDAKASRIEINFRTEGSEQTKEYPNNSSNEYNAIEFKNNGDEFREEDWDRLKKIAEGNPDVQKIGAFGVGFYSVFSLCEEPFVSSGKECMAFSWENDQLFFRRDTMESSVEWTTTLMNTREPMKIPNFEEFANFLVTSMAFTENIREIAVSVDDESKVKLSKKVEDSHQMDIKTDMLKNAMFHLRSVDLRHVKIEATSSVITPNANTISLRIAAGHLDVHVTEEFSAKMERIIKKKPPSTTVIQMIFSEFNENEDNINNSNIFKDLVPHTEQGKIFIGFPTSQTTGCSLHLAARVIPTVERESIDLAEITLAEYNGNMLSMAGVLSRILYDYEMKIISPDWKNESVSEDTRIRRAVHALDQFTFHSSTPNKKVGELIEGTFWSESLPVVSSHDVRPIIETKLPNEDMEDFINRIPTIPKKVLAGCEGFFKKAKKRNMITDITLKDILENELQNDRKLTETEMTALIRWWIKYVTANRVSGTEKARFLDRAKLGWENKISSLAKFKYFLDSSLIPPNNDFPEYMLPYPISRIFNHAELKNHFGYKVLPFLDWIEFMLKTKLQELESDGAFAESFLGTIRRAFQKPAFNKRGLFQLLCDKKIIPTKNGLRVPGEAYFPSVTLFPDLSTVEFQKDHIHHYRDLLRFLGVHDHVKLDVLFEYLNDPEKDWDHMELVKYLTSIADKLKPEDRKKLQDDQIWPREEGQDIEISEKRTRCKLSELYTPTQELRGLALPVIEWKKIWLFRMKEEKFLINLGLRTHPSLHHILDLAAPPGPPEFRRKALDYFIRNKKEYMAEYKSKSSKINIGFLPCVGHSINATPSDCFVNPECQIMGFNVLSRDYVSYAADLGVSQDPPISKLIEKLEKGRLKDADEAKKVFEYLAKRQGGPDWKKLGQQNFIPVKDKYFNPNSCFLMCDDESYKDFFIYIDFGPSANSFLESCGVKISPSAVDLAKLLVNSSAKFWTKIGYNVEKYTAVLETIAASLSIISREPGLVFAMKMSPMLLGIKKSSPNEKSCCLEKANEIFLNDDENLWKIFGVPTCPVENLLEKMYEYLGSRRLKQCVTIKHTPVGEERISEKCGELESLIKKRADLFYYNRQPHEFNYNASWIGLNLRVIEVREIEKKYSLIPKGETRIEQTSCYLSPEFTLITAESKLNYVDLAHALSNFIYKKPKDHDVLSLLAILTSPEEILGQIFQLNRIMKPNVDEQEKMVVHETVRDMNNGAYQEMDTPAGWEQIQRFVTERTTTVAQIHDRGYIRTLGVDDDSIESMSESSVEHVTYRSRMRTRTTESVSEIQHVHNLQARRPMPMTLENTTILKTELQKALQSCKSNFKNDVNSQRIEGLKSYCDAVPRNSLKFVRSFANMDVYATVNTTRTDLKKKNLTGFVKLLKTLREVFGQELSSDAIHVFYDTDGESDAFNHDQTLFFNLHYYDDSTNKLSYDSMVYWFISFCHVLGHNFEKSHNSKHAFYFSSFARNYIPSLYKKLQQLDLIN</sequence>
<gene>
    <name evidence="2" type="ORF">PBRASI_LOCUS3300</name>
</gene>
<dbReference type="Pfam" id="PF25794">
    <property type="entry name" value="SACS"/>
    <property type="match status" value="1"/>
</dbReference>
<protein>
    <submittedName>
        <fullName evidence="2">3270_t:CDS:1</fullName>
    </submittedName>
</protein>
<dbReference type="InterPro" id="IPR036890">
    <property type="entry name" value="HATPase_C_sf"/>
</dbReference>
<feature type="domain" description="Sacsin/Nov" evidence="1">
    <location>
        <begin position="26"/>
        <end position="145"/>
    </location>
</feature>
<dbReference type="PANTHER" id="PTHR47839">
    <property type="entry name" value="DOMAIN PROTEIN, PUTATIVE (AFU_ORTHOLOGUE AFUA_6G04830)-RELATED"/>
    <property type="match status" value="1"/>
</dbReference>
<dbReference type="Pfam" id="PF12449">
    <property type="entry name" value="DUF3684"/>
    <property type="match status" value="1"/>
</dbReference>
<proteinExistence type="predicted"/>
<reference evidence="2" key="1">
    <citation type="submission" date="2021-06" db="EMBL/GenBank/DDBJ databases">
        <authorList>
            <person name="Kallberg Y."/>
            <person name="Tangrot J."/>
            <person name="Rosling A."/>
        </authorList>
    </citation>
    <scope>NUCLEOTIDE SEQUENCE</scope>
    <source>
        <strain evidence="2">BR232B</strain>
    </source>
</reference>
<evidence type="ECO:0000313" key="3">
    <source>
        <dbReference type="Proteomes" id="UP000789739"/>
    </source>
</evidence>
<dbReference type="OrthoDB" id="10031156at2759"/>
<dbReference type="NCBIfam" id="NF047352">
    <property type="entry name" value="P_loop_sacsin"/>
    <property type="match status" value="1"/>
</dbReference>
<keyword evidence="3" id="KW-1185">Reference proteome</keyword>
<evidence type="ECO:0000259" key="1">
    <source>
        <dbReference type="Pfam" id="PF25794"/>
    </source>
</evidence>
<dbReference type="InterPro" id="IPR058210">
    <property type="entry name" value="SACS/Nov_dom"/>
</dbReference>
<accession>A0A9N9A039</accession>
<dbReference type="Gene3D" id="3.30.565.10">
    <property type="entry name" value="Histidine kinase-like ATPase, C-terminal domain"/>
    <property type="match status" value="1"/>
</dbReference>
<name>A0A9N9A039_9GLOM</name>